<dbReference type="GeneID" id="37038087"/>
<feature type="compositionally biased region" description="Low complexity" evidence="8">
    <location>
        <begin position="253"/>
        <end position="262"/>
    </location>
</feature>
<dbReference type="PIRSF" id="PIRSF009376">
    <property type="entry name" value="Phospholipase_D_euk"/>
    <property type="match status" value="1"/>
</dbReference>
<feature type="compositionally biased region" description="Low complexity" evidence="8">
    <location>
        <begin position="321"/>
        <end position="332"/>
    </location>
</feature>
<evidence type="ECO:0000313" key="10">
    <source>
        <dbReference type="EMBL" id="PWN41719.1"/>
    </source>
</evidence>
<dbReference type="Pfam" id="PF00614">
    <property type="entry name" value="PLDc"/>
    <property type="match status" value="1"/>
</dbReference>
<protein>
    <recommendedName>
        <fullName evidence="7">Phospholipase</fullName>
        <ecNumber evidence="7">3.1.4.4</ecNumber>
    </recommendedName>
</protein>
<feature type="compositionally biased region" description="Polar residues" evidence="8">
    <location>
        <begin position="1356"/>
        <end position="1366"/>
    </location>
</feature>
<dbReference type="Proteomes" id="UP000245783">
    <property type="component" value="Unassembled WGS sequence"/>
</dbReference>
<dbReference type="GO" id="GO:0035091">
    <property type="term" value="F:phosphatidylinositol binding"/>
    <property type="evidence" value="ECO:0007669"/>
    <property type="project" value="InterPro"/>
</dbReference>
<evidence type="ECO:0000256" key="1">
    <source>
        <dbReference type="ARBA" id="ARBA00000798"/>
    </source>
</evidence>
<keyword evidence="11" id="KW-1185">Reference proteome</keyword>
<dbReference type="InterPro" id="IPR036871">
    <property type="entry name" value="PX_dom_sf"/>
</dbReference>
<evidence type="ECO:0000313" key="11">
    <source>
        <dbReference type="Proteomes" id="UP000245783"/>
    </source>
</evidence>
<dbReference type="InterPro" id="IPR016555">
    <property type="entry name" value="PLipase_D_euk"/>
</dbReference>
<feature type="region of interest" description="Disordered" evidence="8">
    <location>
        <begin position="23"/>
        <end position="440"/>
    </location>
</feature>
<dbReference type="InParanoid" id="A0A316VWA0"/>
<feature type="compositionally biased region" description="Basic and acidic residues" evidence="8">
    <location>
        <begin position="173"/>
        <end position="193"/>
    </location>
</feature>
<dbReference type="InterPro" id="IPR001736">
    <property type="entry name" value="PLipase_D/transphosphatidylase"/>
</dbReference>
<feature type="compositionally biased region" description="Polar residues" evidence="8">
    <location>
        <begin position="1473"/>
        <end position="1487"/>
    </location>
</feature>
<dbReference type="Gene3D" id="3.30.1520.10">
    <property type="entry name" value="Phox-like domain"/>
    <property type="match status" value="1"/>
</dbReference>
<feature type="domain" description="PLD phosphodiesterase" evidence="9">
    <location>
        <begin position="952"/>
        <end position="979"/>
    </location>
</feature>
<dbReference type="SMART" id="SM00155">
    <property type="entry name" value="PLDc"/>
    <property type="match status" value="2"/>
</dbReference>
<feature type="compositionally biased region" description="Low complexity" evidence="8">
    <location>
        <begin position="352"/>
        <end position="365"/>
    </location>
</feature>
<comment type="catalytic activity">
    <reaction evidence="1 7">
        <text>a 1,2-diacyl-sn-glycero-3-phosphocholine + H2O = a 1,2-diacyl-sn-glycero-3-phosphate + choline + H(+)</text>
        <dbReference type="Rhea" id="RHEA:14445"/>
        <dbReference type="ChEBI" id="CHEBI:15354"/>
        <dbReference type="ChEBI" id="CHEBI:15377"/>
        <dbReference type="ChEBI" id="CHEBI:15378"/>
        <dbReference type="ChEBI" id="CHEBI:57643"/>
        <dbReference type="ChEBI" id="CHEBI:58608"/>
        <dbReference type="EC" id="3.1.4.4"/>
    </reaction>
</comment>
<dbReference type="InterPro" id="IPR001849">
    <property type="entry name" value="PH_domain"/>
</dbReference>
<feature type="compositionally biased region" description="Polar residues" evidence="8">
    <location>
        <begin position="333"/>
        <end position="344"/>
    </location>
</feature>
<dbReference type="SUPFAM" id="SSF56024">
    <property type="entry name" value="Phospholipase D/nuclease"/>
    <property type="match status" value="2"/>
</dbReference>
<dbReference type="FunCoup" id="A0A316VWA0">
    <property type="interactions" value="356"/>
</dbReference>
<dbReference type="Pfam" id="PF13091">
    <property type="entry name" value="PLDc_2"/>
    <property type="match status" value="1"/>
</dbReference>
<feature type="region of interest" description="Disordered" evidence="8">
    <location>
        <begin position="1572"/>
        <end position="1645"/>
    </location>
</feature>
<feature type="region of interest" description="Disordered" evidence="8">
    <location>
        <begin position="736"/>
        <end position="788"/>
    </location>
</feature>
<keyword evidence="5 7" id="KW-0442">Lipid degradation</keyword>
<keyword evidence="4 7" id="KW-0378">Hydrolase</keyword>
<dbReference type="PANTHER" id="PTHR18896:SF76">
    <property type="entry name" value="PHOSPHOLIPASE"/>
    <property type="match status" value="1"/>
</dbReference>
<evidence type="ECO:0000256" key="3">
    <source>
        <dbReference type="ARBA" id="ARBA00022737"/>
    </source>
</evidence>
<dbReference type="GO" id="GO:0004630">
    <property type="term" value="F:phospholipase D activity"/>
    <property type="evidence" value="ECO:0007669"/>
    <property type="project" value="UniProtKB-UniRule"/>
</dbReference>
<dbReference type="PANTHER" id="PTHR18896">
    <property type="entry name" value="PHOSPHOLIPASE D"/>
    <property type="match status" value="1"/>
</dbReference>
<feature type="compositionally biased region" description="Polar residues" evidence="8">
    <location>
        <begin position="1396"/>
        <end position="1407"/>
    </location>
</feature>
<dbReference type="CDD" id="cd09141">
    <property type="entry name" value="PLDc_vPLD1_2_yPLD_like_2"/>
    <property type="match status" value="1"/>
</dbReference>
<dbReference type="STRING" id="1522189.A0A316VWA0"/>
<accession>A0A316VWA0</accession>
<dbReference type="EMBL" id="KZ819388">
    <property type="protein sequence ID" value="PWN41719.1"/>
    <property type="molecule type" value="Genomic_DNA"/>
</dbReference>
<proteinExistence type="inferred from homology"/>
<keyword evidence="3" id="KW-0677">Repeat</keyword>
<gene>
    <name evidence="10" type="ORF">IE81DRAFT_348051</name>
</gene>
<feature type="compositionally biased region" description="Polar residues" evidence="8">
    <location>
        <begin position="263"/>
        <end position="283"/>
    </location>
</feature>
<dbReference type="GO" id="GO:0035556">
    <property type="term" value="P:intracellular signal transduction"/>
    <property type="evidence" value="ECO:0007669"/>
    <property type="project" value="InterPro"/>
</dbReference>
<evidence type="ECO:0000256" key="8">
    <source>
        <dbReference type="SAM" id="MobiDB-lite"/>
    </source>
</evidence>
<keyword evidence="6" id="KW-0443">Lipid metabolism</keyword>
<dbReference type="EC" id="3.1.4.4" evidence="7"/>
<name>A0A316VWA0_9BASI</name>
<feature type="compositionally biased region" description="Basic and acidic residues" evidence="8">
    <location>
        <begin position="1426"/>
        <end position="1466"/>
    </location>
</feature>
<sequence length="1695" mass="186644">MTSAGTSATDALHQAYDQAANLFGLGSDSNAPASTVEGGEEQNVADAKPPKGPGNHPGSESHPAHDHPAPEARSSLQSQAEDEEEQGERSQQAAPHASEPHRKGTADSHVSNGKDPIERALGPHGPVAARAGQGTALGDADPGQTARHAHAAHPHQAPDAQQHSEKGPIWASKPDDAQREKIRRLKEQKAQSEKHHHFRLGLGRTTREKAEEHKMKEADKDAAAQQDDHASSPSQLSKLNLKFGGSYKAKQRPGSSPSTPSGATQMQGGQSASKRQGSASSAGATRPSLPKQTSQWSENHRSMRSAMGGPLTAEPEEQDAPADASAGQASGAQKSTSTDSNTPGQAADKLKAFAGRASARKSGSSTPRIGPSRQATQRDGSADADAEGSAPQSPSHAKMVRLSKLMLGGDSGGSGTPDAATENENSTDQPPQTPGAGAARWGALRQRLQQSQALKKRGRPDKVAAAGPMNVVTELQSGILPVFLLKMSLERDEQKNRRIPVLLNHLKLRITDSVNPLHNTHAVFRIELEYGDGLVRWVCYRELRDFINLHAHYRAAALRGYLGRPVGQAEGDLGLPSFPKTSLPYLNQLQRQPKSKDGINPRADFAKAQRDALEDYVLELIRRTMFRPEANRLCKFFELSALSISLASRGGYQGKQGYLRIMSRSSRKDAQKGLLTPASLAKSYSPKWFIVRESYIVAVDEPASLQVHDVFLIDGDFEIERPKRLYKQTIHLASELGHHSEDEKAEKGQSEKARASHTALLTDGQYGRPNGAEEDDDYSTKPGGSKSVSSHTFYIKNAQQRMKLVAKSERLMTQFIASLERVAARNIFSGSNRFGSFAPIRLNCSAQWLVDGRDYYWNLSKALLMAKDRIFIHDWWLSPEMYLRRPGTPKYRLDNILKKKASEGVKIFVILYNEVSNNFTPTDSNYTKQRLIGLHPNIFVQRSPSHFQTGTFYWAHHEKLCVIDETIAFMGGLDLCFGRWDTAEHILSDDAQYDAADGNVGHVHLDEDPSLLGPGRNGAEAQIWPGQDYANERVMEWHDLTKPANDLIDRTQFPRMPWHDVGVQLVGQPARDLCRHFVQRWNFLLRIKNHKRVMPFLIPPPDFVPSDLSKYQLTGTCEAQICRSAGPWSMGTPTTVEHSIQNAYLKAIQMSDHFVYIENQFFVTSTVVRGTEITNKIGEALVSRIVRAHREGTPWRAIIVIPLIPGFPMPIDHPDAGSVRLIVECQNRSICRGEHSIFGKLKRQGINPDDYITFFSLRQWGKLRGGKLCTEIGYIHAKTMIVDDRLALIGSANINERSQRGDRDSELAVVIRDTDMIDSTMGGQPYKVGRFAHTLRMRLMREHLGIDVDKIEQQEASEGLSANDTGNRMPAQMADHDEDEWDPSNEQRRDGRPGIGQTQVKPRNTFKNLGRTAGELVSGMSTNIKSEVRSDGGKAGLSDRKPEKDEAADQGAVERVEEQLASERVRGAPNGHARNSSTSALSTFSQDNLRHKSSKTVSNPWAVPSDAPVIDPYGFEDPISDEFFHGSWLAAAQHNTDVFRKVFKATPDDQVTTWAEYKAYQAWYDRLMRSSGVKPAPPSGAAPTDEGATPSAQNGKMEASPHGASNTLPLPKSKESGMEGNAGPSLQQTPATYPRGGPKLPDDGFSTKELEQMEALLHETRGTLVMHSTRFLEAEDLSDNFLFAMDRINPLNVYD</sequence>
<feature type="domain" description="PLD phosphodiesterase" evidence="9">
    <location>
        <begin position="1271"/>
        <end position="1298"/>
    </location>
</feature>
<dbReference type="GO" id="GO:0006654">
    <property type="term" value="P:phosphatidic acid biosynthetic process"/>
    <property type="evidence" value="ECO:0007669"/>
    <property type="project" value="InterPro"/>
</dbReference>
<dbReference type="GO" id="GO:0009395">
    <property type="term" value="P:phospholipid catabolic process"/>
    <property type="evidence" value="ECO:0007669"/>
    <property type="project" value="TreeGrafter"/>
</dbReference>
<comment type="similarity">
    <text evidence="2 7">Belongs to the phospholipase D family.</text>
</comment>
<dbReference type="InterPro" id="IPR025202">
    <property type="entry name" value="PLD-like_dom"/>
</dbReference>
<reference evidence="10 11" key="1">
    <citation type="journal article" date="2018" name="Mol. Biol. Evol.">
        <title>Broad Genomic Sampling Reveals a Smut Pathogenic Ancestry of the Fungal Clade Ustilaginomycotina.</title>
        <authorList>
            <person name="Kijpornyongpan T."/>
            <person name="Mondo S.J."/>
            <person name="Barry K."/>
            <person name="Sandor L."/>
            <person name="Lee J."/>
            <person name="Lipzen A."/>
            <person name="Pangilinan J."/>
            <person name="LaButti K."/>
            <person name="Hainaut M."/>
            <person name="Henrissat B."/>
            <person name="Grigoriev I.V."/>
            <person name="Spatafora J.W."/>
            <person name="Aime M.C."/>
        </authorList>
    </citation>
    <scope>NUCLEOTIDE SEQUENCE [LARGE SCALE GENOMIC DNA]</scope>
    <source>
        <strain evidence="10 11">MCA 4658</strain>
    </source>
</reference>
<dbReference type="PROSITE" id="PS50035">
    <property type="entry name" value="PLD"/>
    <property type="match status" value="2"/>
</dbReference>
<dbReference type="CDD" id="cd09138">
    <property type="entry name" value="PLDc_vPLD1_2_yPLD_like_1"/>
    <property type="match status" value="1"/>
</dbReference>
<dbReference type="OrthoDB" id="14911at2759"/>
<evidence type="ECO:0000259" key="9">
    <source>
        <dbReference type="PROSITE" id="PS50035"/>
    </source>
</evidence>
<dbReference type="CDD" id="cd01254">
    <property type="entry name" value="PH_PLD"/>
    <property type="match status" value="1"/>
</dbReference>
<evidence type="ECO:0000256" key="6">
    <source>
        <dbReference type="ARBA" id="ARBA00023098"/>
    </source>
</evidence>
<dbReference type="Gene3D" id="3.30.870.10">
    <property type="entry name" value="Endonuclease Chain A"/>
    <property type="match status" value="2"/>
</dbReference>
<evidence type="ECO:0000256" key="2">
    <source>
        <dbReference type="ARBA" id="ARBA00008664"/>
    </source>
</evidence>
<organism evidence="10 11">
    <name type="scientific">Ceraceosorus guamensis</name>
    <dbReference type="NCBI Taxonomy" id="1522189"/>
    <lineage>
        <taxon>Eukaryota</taxon>
        <taxon>Fungi</taxon>
        <taxon>Dikarya</taxon>
        <taxon>Basidiomycota</taxon>
        <taxon>Ustilaginomycotina</taxon>
        <taxon>Exobasidiomycetes</taxon>
        <taxon>Ceraceosorales</taxon>
        <taxon>Ceraceosoraceae</taxon>
        <taxon>Ceraceosorus</taxon>
    </lineage>
</organism>
<feature type="compositionally biased region" description="Basic and acidic residues" evidence="8">
    <location>
        <begin position="205"/>
        <end position="230"/>
    </location>
</feature>
<feature type="region of interest" description="Disordered" evidence="8">
    <location>
        <begin position="1356"/>
        <end position="1500"/>
    </location>
</feature>
<evidence type="ECO:0000256" key="7">
    <source>
        <dbReference type="PIRNR" id="PIRNR009376"/>
    </source>
</evidence>
<evidence type="ECO:0000256" key="4">
    <source>
        <dbReference type="ARBA" id="ARBA00022801"/>
    </source>
</evidence>
<feature type="compositionally biased region" description="Basic and acidic residues" evidence="8">
    <location>
        <begin position="736"/>
        <end position="754"/>
    </location>
</feature>
<dbReference type="FunFam" id="3.30.870.10:FF:000011">
    <property type="entry name" value="Phospholipase"/>
    <property type="match status" value="1"/>
</dbReference>
<evidence type="ECO:0000256" key="5">
    <source>
        <dbReference type="ARBA" id="ARBA00022963"/>
    </source>
</evidence>
<dbReference type="SMART" id="SM00233">
    <property type="entry name" value="PH"/>
    <property type="match status" value="1"/>
</dbReference>
<dbReference type="RefSeq" id="XP_025368879.1">
    <property type="nucleotide sequence ID" value="XM_025516217.1"/>
</dbReference>
<dbReference type="InterPro" id="IPR015679">
    <property type="entry name" value="PLipase_D_fam"/>
</dbReference>